<dbReference type="Pfam" id="PF17768">
    <property type="entry name" value="RecJ_OB"/>
    <property type="match status" value="1"/>
</dbReference>
<feature type="domain" description="DDH" evidence="6">
    <location>
        <begin position="95"/>
        <end position="243"/>
    </location>
</feature>
<dbReference type="InterPro" id="IPR038763">
    <property type="entry name" value="DHH_sf"/>
</dbReference>
<dbReference type="NCBIfam" id="TIGR00644">
    <property type="entry name" value="recJ"/>
    <property type="match status" value="1"/>
</dbReference>
<organism evidence="9">
    <name type="scientific">Eiseniibacteriota bacterium</name>
    <dbReference type="NCBI Taxonomy" id="2212470"/>
    <lineage>
        <taxon>Bacteria</taxon>
        <taxon>Candidatus Eiseniibacteriota</taxon>
    </lineage>
</organism>
<keyword evidence="5 9" id="KW-0269">Exonuclease</keyword>
<feature type="domain" description="RecJ OB" evidence="8">
    <location>
        <begin position="471"/>
        <end position="575"/>
    </location>
</feature>
<dbReference type="InterPro" id="IPR001667">
    <property type="entry name" value="DDH_dom"/>
</dbReference>
<dbReference type="Pfam" id="PF01368">
    <property type="entry name" value="DHH"/>
    <property type="match status" value="1"/>
</dbReference>
<evidence type="ECO:0000259" key="7">
    <source>
        <dbReference type="Pfam" id="PF02272"/>
    </source>
</evidence>
<proteinExistence type="inferred from homology"/>
<dbReference type="AlphaFoldDB" id="A0A832I0L3"/>
<keyword evidence="3" id="KW-0540">Nuclease</keyword>
<evidence type="ECO:0000256" key="5">
    <source>
        <dbReference type="ARBA" id="ARBA00022839"/>
    </source>
</evidence>
<evidence type="ECO:0000256" key="2">
    <source>
        <dbReference type="ARBA" id="ARBA00019841"/>
    </source>
</evidence>
<dbReference type="GO" id="GO:0006281">
    <property type="term" value="P:DNA repair"/>
    <property type="evidence" value="ECO:0007669"/>
    <property type="project" value="InterPro"/>
</dbReference>
<gene>
    <name evidence="9" type="primary">recJ</name>
    <name evidence="9" type="ORF">ENR23_05935</name>
</gene>
<accession>A0A832I0L3</accession>
<dbReference type="GO" id="GO:0006310">
    <property type="term" value="P:DNA recombination"/>
    <property type="evidence" value="ECO:0007669"/>
    <property type="project" value="InterPro"/>
</dbReference>
<evidence type="ECO:0000256" key="1">
    <source>
        <dbReference type="ARBA" id="ARBA00005915"/>
    </source>
</evidence>
<dbReference type="InterPro" id="IPR051673">
    <property type="entry name" value="SSDNA_exonuclease_RecJ"/>
</dbReference>
<dbReference type="GO" id="GO:0008409">
    <property type="term" value="F:5'-3' exonuclease activity"/>
    <property type="evidence" value="ECO:0007669"/>
    <property type="project" value="InterPro"/>
</dbReference>
<dbReference type="GO" id="GO:0003676">
    <property type="term" value="F:nucleic acid binding"/>
    <property type="evidence" value="ECO:0007669"/>
    <property type="project" value="InterPro"/>
</dbReference>
<reference evidence="9" key="1">
    <citation type="journal article" date="2020" name="mSystems">
        <title>Genome- and Community-Level Interaction Insights into Carbon Utilization and Element Cycling Functions of Hydrothermarchaeota in Hydrothermal Sediment.</title>
        <authorList>
            <person name="Zhou Z."/>
            <person name="Liu Y."/>
            <person name="Xu W."/>
            <person name="Pan J."/>
            <person name="Luo Z.H."/>
            <person name="Li M."/>
        </authorList>
    </citation>
    <scope>NUCLEOTIDE SEQUENCE [LARGE SCALE GENOMIC DNA]</scope>
    <source>
        <strain evidence="9">SpSt-381</strain>
    </source>
</reference>
<dbReference type="InterPro" id="IPR041122">
    <property type="entry name" value="RecJ_OB"/>
</dbReference>
<feature type="domain" description="DHHA1" evidence="7">
    <location>
        <begin position="369"/>
        <end position="456"/>
    </location>
</feature>
<dbReference type="Gene3D" id="3.90.1640.30">
    <property type="match status" value="1"/>
</dbReference>
<comment type="caution">
    <text evidence="9">The sequence shown here is derived from an EMBL/GenBank/DDBJ whole genome shotgun (WGS) entry which is preliminary data.</text>
</comment>
<dbReference type="EMBL" id="DSQF01000012">
    <property type="protein sequence ID" value="HGZ42959.1"/>
    <property type="molecule type" value="Genomic_DNA"/>
</dbReference>
<evidence type="ECO:0000256" key="4">
    <source>
        <dbReference type="ARBA" id="ARBA00022801"/>
    </source>
</evidence>
<dbReference type="InterPro" id="IPR003156">
    <property type="entry name" value="DHHA1_dom"/>
</dbReference>
<dbReference type="SUPFAM" id="SSF64182">
    <property type="entry name" value="DHH phosphoesterases"/>
    <property type="match status" value="1"/>
</dbReference>
<evidence type="ECO:0000259" key="8">
    <source>
        <dbReference type="Pfam" id="PF17768"/>
    </source>
</evidence>
<keyword evidence="4" id="KW-0378">Hydrolase</keyword>
<comment type="similarity">
    <text evidence="1">Belongs to the RecJ family.</text>
</comment>
<evidence type="ECO:0000313" key="9">
    <source>
        <dbReference type="EMBL" id="HGZ42959.1"/>
    </source>
</evidence>
<evidence type="ECO:0000256" key="3">
    <source>
        <dbReference type="ARBA" id="ARBA00022722"/>
    </source>
</evidence>
<dbReference type="Pfam" id="PF02272">
    <property type="entry name" value="DHHA1"/>
    <property type="match status" value="1"/>
</dbReference>
<dbReference type="InterPro" id="IPR004610">
    <property type="entry name" value="RecJ"/>
</dbReference>
<dbReference type="Gene3D" id="3.10.310.30">
    <property type="match status" value="1"/>
</dbReference>
<evidence type="ECO:0000259" key="6">
    <source>
        <dbReference type="Pfam" id="PF01368"/>
    </source>
</evidence>
<dbReference type="PANTHER" id="PTHR30255">
    <property type="entry name" value="SINGLE-STRANDED-DNA-SPECIFIC EXONUCLEASE RECJ"/>
    <property type="match status" value="1"/>
</dbReference>
<protein>
    <recommendedName>
        <fullName evidence="2">Single-stranded-DNA-specific exonuclease RecJ</fullName>
    </recommendedName>
</protein>
<dbReference type="PANTHER" id="PTHR30255:SF2">
    <property type="entry name" value="SINGLE-STRANDED-DNA-SPECIFIC EXONUCLEASE RECJ"/>
    <property type="match status" value="1"/>
</dbReference>
<sequence>MSEPTTERRSPARAAAPGWTLHPRHDAERARALAAALGAPVAVGHALVHRGIVSAADAQRFLDPALEDLHDPYALADLATAVARLRAAIAAREPILVHGDYDVDGITSTFLLYAVLEELGADVGYRIPHRTLDGYGLSPAAVDEAHRRGARLIVTVDCGVTAHEAVARARALGIDIIVTDHHEPAATLPPALAVVNPLRADCGYPFKPLAGVGVTFKLVEALLRGHGGIARAREFLDVVALGTIADVVPLVGENRVLARLGLDRLSGAGRVGLRALAEVAGLAGKRIGSGHVAFVLAPRINAAGRMGHAEQGLRLLLARDEREARACAESLEDDNERRRRHDEQVLQEAAQRVETELGWPGCRSILLWSEHWHPGVIGIVASRLVERFQRPTLLVALDGDRGRGSGRSLPGLDLHRLLADCDDLLESHGGHAVAAGLSVRRDRLPALRERVERLVAERLAPEDWTPRLTFDADLALGDCTLDLVEWLERLSPHGLENPEPVFRATGVTVLSAQAVGGGKHLRLRLEDGTGTADGIGFGLGPRAGEISRAGRAALAFVPQRNEWLGETRVQLKLRDVRVP</sequence>
<name>A0A832I0L3_UNCEI</name>